<accession>A0A383UKX8</accession>
<dbReference type="InterPro" id="IPR001498">
    <property type="entry name" value="Impact_N"/>
</dbReference>
<comment type="similarity">
    <text evidence="2">Belongs to the IMPACT family.</text>
</comment>
<dbReference type="GO" id="GO:0005737">
    <property type="term" value="C:cytoplasm"/>
    <property type="evidence" value="ECO:0007669"/>
    <property type="project" value="UniProtKB-SubCell"/>
</dbReference>
<dbReference type="Gene3D" id="3.30.230.30">
    <property type="entry name" value="Impact, N-terminal domain"/>
    <property type="match status" value="1"/>
</dbReference>
<keyword evidence="5" id="KW-0810">Translation regulation</keyword>
<dbReference type="Proteomes" id="UP000275772">
    <property type="component" value="Unassembled WGS sequence"/>
</dbReference>
<dbReference type="PANTHER" id="PTHR16301">
    <property type="entry name" value="IMPACT-RELATED"/>
    <property type="match status" value="1"/>
</dbReference>
<dbReference type="InterPro" id="IPR020569">
    <property type="entry name" value="UPF0029_Impact_CS"/>
</dbReference>
<dbReference type="GO" id="GO:0140469">
    <property type="term" value="P:GCN2-mediated signaling"/>
    <property type="evidence" value="ECO:0007669"/>
    <property type="project" value="TreeGrafter"/>
</dbReference>
<dbReference type="PROSITE" id="PS50908">
    <property type="entry name" value="RWD"/>
    <property type="match status" value="1"/>
</dbReference>
<dbReference type="PANTHER" id="PTHR16301:SF25">
    <property type="entry name" value="PROTEIN IMPACT"/>
    <property type="match status" value="1"/>
</dbReference>
<dbReference type="InterPro" id="IPR016135">
    <property type="entry name" value="UBQ-conjugating_enzyme/RWD"/>
</dbReference>
<evidence type="ECO:0000313" key="9">
    <source>
        <dbReference type="Proteomes" id="UP000275772"/>
    </source>
</evidence>
<dbReference type="EMBL" id="UNSH01000006">
    <property type="protein sequence ID" value="SZE99922.1"/>
    <property type="molecule type" value="Genomic_DNA"/>
</dbReference>
<dbReference type="InterPro" id="IPR023582">
    <property type="entry name" value="Impact"/>
</dbReference>
<evidence type="ECO:0000256" key="2">
    <source>
        <dbReference type="ARBA" id="ARBA00007665"/>
    </source>
</evidence>
<dbReference type="InterPro" id="IPR020568">
    <property type="entry name" value="Ribosomal_Su5_D2-typ_SF"/>
</dbReference>
<dbReference type="AlphaFoldDB" id="A0A383UKX8"/>
<dbReference type="Pfam" id="PF01205">
    <property type="entry name" value="Impact_N"/>
    <property type="match status" value="1"/>
</dbReference>
<reference evidence="8 9" key="1">
    <citation type="submission" date="2017-11" db="EMBL/GenBank/DDBJ databases">
        <authorList>
            <person name="Kracher B."/>
        </authorList>
    </citation>
    <scope>NUCLEOTIDE SEQUENCE [LARGE SCALE GENOMIC DNA]</scope>
    <source>
        <strain evidence="8 9">RACE1</strain>
    </source>
</reference>
<keyword evidence="3" id="KW-0963">Cytoplasm</keyword>
<dbReference type="SUPFAM" id="SSF54495">
    <property type="entry name" value="UBC-like"/>
    <property type="match status" value="1"/>
</dbReference>
<dbReference type="SUPFAM" id="SSF54211">
    <property type="entry name" value="Ribosomal protein S5 domain 2-like"/>
    <property type="match status" value="1"/>
</dbReference>
<evidence type="ECO:0000256" key="1">
    <source>
        <dbReference type="ARBA" id="ARBA00004496"/>
    </source>
</evidence>
<comment type="subcellular location">
    <subcellularLocation>
        <location evidence="1">Cytoplasm</location>
    </subcellularLocation>
</comment>
<dbReference type="InterPro" id="IPR006575">
    <property type="entry name" value="RWD_dom"/>
</dbReference>
<evidence type="ECO:0000256" key="5">
    <source>
        <dbReference type="ARBA" id="ARBA00022845"/>
    </source>
</evidence>
<dbReference type="GO" id="GO:0006446">
    <property type="term" value="P:regulation of translational initiation"/>
    <property type="evidence" value="ECO:0007669"/>
    <property type="project" value="TreeGrafter"/>
</dbReference>
<dbReference type="PROSITE" id="PS00910">
    <property type="entry name" value="UPF0029"/>
    <property type="match status" value="1"/>
</dbReference>
<evidence type="ECO:0000259" key="7">
    <source>
        <dbReference type="PROSITE" id="PS50908"/>
    </source>
</evidence>
<evidence type="ECO:0000313" key="8">
    <source>
        <dbReference type="EMBL" id="SZE99922.1"/>
    </source>
</evidence>
<evidence type="ECO:0000256" key="4">
    <source>
        <dbReference type="ARBA" id="ARBA00022491"/>
    </source>
</evidence>
<feature type="domain" description="RWD" evidence="7">
    <location>
        <begin position="7"/>
        <end position="109"/>
    </location>
</feature>
<proteinExistence type="inferred from homology"/>
<evidence type="ECO:0000256" key="6">
    <source>
        <dbReference type="ARBA" id="ARBA00023016"/>
    </source>
</evidence>
<organism evidence="8 9">
    <name type="scientific">Blumeria hordei</name>
    <name type="common">Barley powdery mildew</name>
    <name type="synonym">Blumeria graminis f. sp. hordei</name>
    <dbReference type="NCBI Taxonomy" id="2867405"/>
    <lineage>
        <taxon>Eukaryota</taxon>
        <taxon>Fungi</taxon>
        <taxon>Dikarya</taxon>
        <taxon>Ascomycota</taxon>
        <taxon>Pezizomycotina</taxon>
        <taxon>Leotiomycetes</taxon>
        <taxon>Erysiphales</taxon>
        <taxon>Erysiphaceae</taxon>
        <taxon>Blumeria</taxon>
    </lineage>
</organism>
<gene>
    <name evidence="8" type="ORF">BLGHR1_10642</name>
</gene>
<dbReference type="InterPro" id="IPR036956">
    <property type="entry name" value="Impact_N_sf"/>
</dbReference>
<keyword evidence="4" id="KW-0678">Repressor</keyword>
<sequence length="270" mass="29421">MTEALENEVAAINAIYGPDTLTAAAGDEAHVYILALATAPASLRLYFPPAYPEQAPRVVGSHGVGAGARRGEAAATVERFREAIQRLHRPHEVCLFDVVEDVLEAAASRPASSRQCDELPAPAAASDLTMAATPAWPTPSWCVSDAVRELKSVFVARCARVDSPQMAQAFVQHLVDHEKKVQAATHNITAWRIRRHPALTYQDYDDDGETAAGARLLHLLQRMDVWNVMVVVSRWYGGHHLGPRRFTLINAVARDALVKANIVTAPKSKP</sequence>
<dbReference type="VEuPathDB" id="FungiDB:BLGHR1_10642"/>
<dbReference type="Pfam" id="PF05773">
    <property type="entry name" value="RWD"/>
    <property type="match status" value="1"/>
</dbReference>
<evidence type="ECO:0000256" key="3">
    <source>
        <dbReference type="ARBA" id="ARBA00022490"/>
    </source>
</evidence>
<protein>
    <recommendedName>
        <fullName evidence="7">RWD domain-containing protein</fullName>
    </recommendedName>
</protein>
<name>A0A383UKX8_BLUHO</name>
<keyword evidence="6" id="KW-0346">Stress response</keyword>